<evidence type="ECO:0000259" key="3">
    <source>
        <dbReference type="Pfam" id="PF17479"/>
    </source>
</evidence>
<name>W4VGM0_9BACI</name>
<feature type="signal peptide" evidence="1">
    <location>
        <begin position="1"/>
        <end position="18"/>
    </location>
</feature>
<dbReference type="STRING" id="1298598.JCM21714_1305"/>
<dbReference type="Pfam" id="PF11258">
    <property type="entry name" value="DUF3048"/>
    <property type="match status" value="1"/>
</dbReference>
<dbReference type="AlphaFoldDB" id="W4VGM0"/>
<dbReference type="InterPro" id="IPR023158">
    <property type="entry name" value="YerB-like_sf"/>
</dbReference>
<dbReference type="InterPro" id="IPR021416">
    <property type="entry name" value="DUF3048_N"/>
</dbReference>
<feature type="chain" id="PRO_5038878761" description="Lipoprotein YerB" evidence="1">
    <location>
        <begin position="19"/>
        <end position="349"/>
    </location>
</feature>
<gene>
    <name evidence="4" type="ORF">JCM21714_1305</name>
</gene>
<feature type="domain" description="DUF3048" evidence="2">
    <location>
        <begin position="54"/>
        <end position="196"/>
    </location>
</feature>
<dbReference type="Gene3D" id="3.50.90.10">
    <property type="entry name" value="YerB-like"/>
    <property type="match status" value="1"/>
</dbReference>
<dbReference type="InterPro" id="IPR035328">
    <property type="entry name" value="DUF3048_C"/>
</dbReference>
<feature type="domain" description="DUF3048" evidence="3">
    <location>
        <begin position="223"/>
        <end position="330"/>
    </location>
</feature>
<proteinExistence type="predicted"/>
<dbReference type="Proteomes" id="UP000019102">
    <property type="component" value="Unassembled WGS sequence"/>
</dbReference>
<protein>
    <recommendedName>
        <fullName evidence="6">Lipoprotein YerB</fullName>
    </recommendedName>
</protein>
<dbReference type="PROSITE" id="PS51257">
    <property type="entry name" value="PROKAR_LIPOPROTEIN"/>
    <property type="match status" value="1"/>
</dbReference>
<reference evidence="4 5" key="1">
    <citation type="journal article" date="2014" name="Genome Announc.">
        <title>Draft Genome Sequence of the Boron-Tolerant and Moderately Halotolerant Bacterium Gracilibacillus boraciitolerans JCM 21714T.</title>
        <authorList>
            <person name="Ahmed I."/>
            <person name="Oshima K."/>
            <person name="Suda W."/>
            <person name="Kitamura K."/>
            <person name="Iida T."/>
            <person name="Ohmori Y."/>
            <person name="Fujiwara T."/>
            <person name="Hattori M."/>
            <person name="Ohkuma M."/>
        </authorList>
    </citation>
    <scope>NUCLEOTIDE SEQUENCE [LARGE SCALE GENOMIC DNA]</scope>
    <source>
        <strain evidence="4 5">JCM 21714</strain>
    </source>
</reference>
<dbReference type="SUPFAM" id="SSF159774">
    <property type="entry name" value="YerB-like"/>
    <property type="match status" value="1"/>
</dbReference>
<comment type="caution">
    <text evidence="4">The sequence shown here is derived from an EMBL/GenBank/DDBJ whole genome shotgun (WGS) entry which is preliminary data.</text>
</comment>
<evidence type="ECO:0000313" key="4">
    <source>
        <dbReference type="EMBL" id="GAE92316.1"/>
    </source>
</evidence>
<dbReference type="RefSeq" id="WP_035722256.1">
    <property type="nucleotide sequence ID" value="NZ_BAVS01000004.1"/>
</dbReference>
<keyword evidence="5" id="KW-1185">Reference proteome</keyword>
<sequence length="349" mass="39338">MKKLLFVFILLLVFVACSNDNEGALDEKTEEDPVEEEVIEEPAEPESTVHIYPLTGLEADEEVTNRMIAVMLNNHPEARPQTGLSHADKVIEILAEGNITRLLAFFQSDIPDRVGPVRSARPYYFHITDDYNGIYVYHGAAQYIEDMIQNGDVEGLNGMYYDNDKVLFERSNDRVAPHNSYTIFDGIYKLAQEKGYALEANYQPPLTFVDDVEIEGDTVANIQFNYGSNYSVSYIYDTQAAGYARYSDGEQTVEYEDNTPIMLENVLFIEANHEVIDDVGRREIDIDSGGDALLLQHGKVQRVQWERNNGRIIPTKEGEPVPFVPGQTWINVIPTNPGIDGVQLSNEAE</sequence>
<dbReference type="EMBL" id="BAVS01000004">
    <property type="protein sequence ID" value="GAE92316.1"/>
    <property type="molecule type" value="Genomic_DNA"/>
</dbReference>
<dbReference type="eggNOG" id="COG1470">
    <property type="taxonomic scope" value="Bacteria"/>
</dbReference>
<organism evidence="4 5">
    <name type="scientific">Gracilibacillus boraciitolerans JCM 21714</name>
    <dbReference type="NCBI Taxonomy" id="1298598"/>
    <lineage>
        <taxon>Bacteria</taxon>
        <taxon>Bacillati</taxon>
        <taxon>Bacillota</taxon>
        <taxon>Bacilli</taxon>
        <taxon>Bacillales</taxon>
        <taxon>Bacillaceae</taxon>
        <taxon>Gracilibacillus</taxon>
    </lineage>
</organism>
<evidence type="ECO:0008006" key="6">
    <source>
        <dbReference type="Google" id="ProtNLM"/>
    </source>
</evidence>
<accession>W4VGM0</accession>
<evidence type="ECO:0000256" key="1">
    <source>
        <dbReference type="SAM" id="SignalP"/>
    </source>
</evidence>
<evidence type="ECO:0000259" key="2">
    <source>
        <dbReference type="Pfam" id="PF11258"/>
    </source>
</evidence>
<evidence type="ECO:0000313" key="5">
    <source>
        <dbReference type="Proteomes" id="UP000019102"/>
    </source>
</evidence>
<dbReference type="OrthoDB" id="9779102at2"/>
<keyword evidence="1" id="KW-0732">Signal</keyword>
<dbReference type="Pfam" id="PF17479">
    <property type="entry name" value="DUF3048_C"/>
    <property type="match status" value="1"/>
</dbReference>